<gene>
    <name evidence="1" type="ORF">H6G72_17075</name>
</gene>
<protein>
    <submittedName>
        <fullName evidence="1">Uncharacterized protein</fullName>
    </submittedName>
</protein>
<proteinExistence type="predicted"/>
<accession>A0ABR8EF98</accession>
<keyword evidence="2" id="KW-1185">Reference proteome</keyword>
<evidence type="ECO:0000313" key="1">
    <source>
        <dbReference type="EMBL" id="MBD2545514.1"/>
    </source>
</evidence>
<reference evidence="1 2" key="1">
    <citation type="journal article" date="2020" name="ISME J.">
        <title>Comparative genomics reveals insights into cyanobacterial evolution and habitat adaptation.</title>
        <authorList>
            <person name="Chen M.Y."/>
            <person name="Teng W.K."/>
            <person name="Zhao L."/>
            <person name="Hu C.X."/>
            <person name="Zhou Y.K."/>
            <person name="Han B.P."/>
            <person name="Song L.R."/>
            <person name="Shu W.S."/>
        </authorList>
    </citation>
    <scope>NUCLEOTIDE SEQUENCE [LARGE SCALE GENOMIC DNA]</scope>
    <source>
        <strain evidence="1 2">FACHB-1370</strain>
    </source>
</reference>
<dbReference type="RefSeq" id="WP_156331816.1">
    <property type="nucleotide sequence ID" value="NZ_JACJSK010000024.1"/>
</dbReference>
<comment type="caution">
    <text evidence="1">The sequence shown here is derived from an EMBL/GenBank/DDBJ whole genome shotgun (WGS) entry which is preliminary data.</text>
</comment>
<organism evidence="1 2">
    <name type="scientific">Planktothricoides raciborskii FACHB-1370</name>
    <dbReference type="NCBI Taxonomy" id="2949576"/>
    <lineage>
        <taxon>Bacteria</taxon>
        <taxon>Bacillati</taxon>
        <taxon>Cyanobacteriota</taxon>
        <taxon>Cyanophyceae</taxon>
        <taxon>Oscillatoriophycideae</taxon>
        <taxon>Oscillatoriales</taxon>
        <taxon>Oscillatoriaceae</taxon>
        <taxon>Planktothricoides</taxon>
    </lineage>
</organism>
<dbReference type="Proteomes" id="UP000641954">
    <property type="component" value="Unassembled WGS sequence"/>
</dbReference>
<name>A0ABR8EF98_9CYAN</name>
<sequence length="46" mass="4923">MILINRSRVADCLTLEAIACQPFSLTLRRMGVTVTLISSLGTQGTA</sequence>
<evidence type="ECO:0000313" key="2">
    <source>
        <dbReference type="Proteomes" id="UP000641954"/>
    </source>
</evidence>
<dbReference type="EMBL" id="JACJSK010000024">
    <property type="protein sequence ID" value="MBD2545514.1"/>
    <property type="molecule type" value="Genomic_DNA"/>
</dbReference>